<evidence type="ECO:0000313" key="4">
    <source>
        <dbReference type="Proteomes" id="UP000440096"/>
    </source>
</evidence>
<gene>
    <name evidence="3" type="ORF">GKO32_04635</name>
</gene>
<dbReference type="Gene3D" id="2.60.120.260">
    <property type="entry name" value="Galactose-binding domain-like"/>
    <property type="match status" value="1"/>
</dbReference>
<dbReference type="GO" id="GO:0008239">
    <property type="term" value="F:dipeptidyl-peptidase activity"/>
    <property type="evidence" value="ECO:0007669"/>
    <property type="project" value="InterPro"/>
</dbReference>
<protein>
    <submittedName>
        <fullName evidence="3">CocE/NonD family hydrolase</fullName>
    </submittedName>
</protein>
<dbReference type="InterPro" id="IPR013736">
    <property type="entry name" value="Xaa-Pro_dipept_C"/>
</dbReference>
<dbReference type="NCBIfam" id="TIGR00976">
    <property type="entry name" value="CocE_NonD"/>
    <property type="match status" value="1"/>
</dbReference>
<dbReference type="InterPro" id="IPR005674">
    <property type="entry name" value="CocE/Ser_esterase"/>
</dbReference>
<name>A0A6N7YY36_9PSEU</name>
<feature type="domain" description="Xaa-Pro dipeptidyl-peptidase C-terminal" evidence="2">
    <location>
        <begin position="555"/>
        <end position="799"/>
    </location>
</feature>
<comment type="caution">
    <text evidence="3">The sequence shown here is derived from an EMBL/GenBank/DDBJ whole genome shotgun (WGS) entry which is preliminary data.</text>
</comment>
<dbReference type="SUPFAM" id="SSF53474">
    <property type="entry name" value="alpha/beta-Hydrolases"/>
    <property type="match status" value="2"/>
</dbReference>
<dbReference type="InterPro" id="IPR000383">
    <property type="entry name" value="Xaa-Pro-like_dom"/>
</dbReference>
<sequence length="805" mass="87494">MPEPPVVLLHGWGGSHAGTWQDSDLVRSLHRAGRKVIGIDLPGHGHGTVSREPGDYELIADLVAAALPRDAVLDAAGFSLGGKMLLQLAAEQPRRFRRLAIGGVGENLFRAEAGDAVSAALLDGLPPDAPAALRSVVDEARASGNDLLALSAVIRRPPRPIAPDVLRAIRADVLLVVGTDDAIAGSLTPLADAIPAAEAIVVPGLDHMATPRSPEFQGRAAAFLLRTDERTPSDGKEESTVARIVEPDLVIDKDVVIPLRDGGHVVANVYQPLGEGPWPVILNYSPYGKDVHFSNFWPEVFADLKENHPEITGQSSLRHMAFETPDPEVWTRMGYVVVRVDSRGAGKSPGFLAPNSPQEFLDACDAVEWAGRAPWSNGRVGLLGISYYASSQWMIAQHRPEHLAALQPWQGTSDFYRDRTRQGGIFSSGFVGYWWELVYTNQHGNGASRYRDYFTGERNTGPALPAAELAANRVDYLRDVLDHPLEDDWYRARSADLTKIEIPALVGANWGGLQVHLRGTLLGFTGIASERKWLRVQRGSYFLSFYHPDNIETQRRFFDRFLKGDEPAWSDDEPRVQYVVRAVDDTVARTVETSDWPAPDAAELRLHLDAATMTLGTSEPTAAARTDYSALDGAAVFTTPPLTDALTFAGPLHLRLRLASSTTDADVFVALRAYAPDGTEATFFAASGPGSTVSLGWLRVSHRKVDPARSGFLRPFHSHDEEQPLVPGQEYDLDVEIWPASLHLPVGSRLEVRVLGHDFARTADGAGFNGHADPTDRPAAVFGGTQTLVTGPGVPSYLGLPRIQH</sequence>
<dbReference type="InterPro" id="IPR050585">
    <property type="entry name" value="Xaa-Pro_dipeptidyl-ppase/CocE"/>
</dbReference>
<dbReference type="SMART" id="SM00939">
    <property type="entry name" value="PepX_C"/>
    <property type="match status" value="1"/>
</dbReference>
<evidence type="ECO:0000259" key="2">
    <source>
        <dbReference type="SMART" id="SM00939"/>
    </source>
</evidence>
<dbReference type="SUPFAM" id="SSF49785">
    <property type="entry name" value="Galactose-binding domain-like"/>
    <property type="match status" value="1"/>
</dbReference>
<dbReference type="EMBL" id="WMBA01000004">
    <property type="protein sequence ID" value="MTD53269.1"/>
    <property type="molecule type" value="Genomic_DNA"/>
</dbReference>
<dbReference type="Pfam" id="PF00561">
    <property type="entry name" value="Abhydrolase_1"/>
    <property type="match status" value="1"/>
</dbReference>
<dbReference type="Pfam" id="PF08530">
    <property type="entry name" value="PepX_C"/>
    <property type="match status" value="1"/>
</dbReference>
<accession>A0A6N7YY36</accession>
<dbReference type="InterPro" id="IPR029058">
    <property type="entry name" value="AB_hydrolase_fold"/>
</dbReference>
<dbReference type="PANTHER" id="PTHR43056:SF10">
    <property type="entry name" value="COCE_NOND FAMILY, PUTATIVE (AFU_ORTHOLOGUE AFUA_7G00600)-RELATED"/>
    <property type="match status" value="1"/>
</dbReference>
<dbReference type="Proteomes" id="UP000440096">
    <property type="component" value="Unassembled WGS sequence"/>
</dbReference>
<keyword evidence="1 3" id="KW-0378">Hydrolase</keyword>
<organism evidence="3 4">
    <name type="scientific">Amycolatopsis pithecellobii</name>
    <dbReference type="NCBI Taxonomy" id="664692"/>
    <lineage>
        <taxon>Bacteria</taxon>
        <taxon>Bacillati</taxon>
        <taxon>Actinomycetota</taxon>
        <taxon>Actinomycetes</taxon>
        <taxon>Pseudonocardiales</taxon>
        <taxon>Pseudonocardiaceae</taxon>
        <taxon>Amycolatopsis</taxon>
    </lineage>
</organism>
<dbReference type="OrthoDB" id="5240615at2"/>
<keyword evidence="4" id="KW-1185">Reference proteome</keyword>
<evidence type="ECO:0000313" key="3">
    <source>
        <dbReference type="EMBL" id="MTD53269.1"/>
    </source>
</evidence>
<dbReference type="InterPro" id="IPR000073">
    <property type="entry name" value="AB_hydrolase_1"/>
</dbReference>
<evidence type="ECO:0000256" key="1">
    <source>
        <dbReference type="ARBA" id="ARBA00022801"/>
    </source>
</evidence>
<proteinExistence type="predicted"/>
<dbReference type="Pfam" id="PF02129">
    <property type="entry name" value="Peptidase_S15"/>
    <property type="match status" value="1"/>
</dbReference>
<dbReference type="InterPro" id="IPR008979">
    <property type="entry name" value="Galactose-bd-like_sf"/>
</dbReference>
<dbReference type="RefSeq" id="WP_154755508.1">
    <property type="nucleotide sequence ID" value="NZ_WMBA01000004.1"/>
</dbReference>
<dbReference type="Gene3D" id="1.10.3020.20">
    <property type="match status" value="1"/>
</dbReference>
<dbReference type="PANTHER" id="PTHR43056">
    <property type="entry name" value="PEPTIDASE S9 PROLYL OLIGOPEPTIDASE"/>
    <property type="match status" value="1"/>
</dbReference>
<dbReference type="Gene3D" id="3.40.50.1820">
    <property type="entry name" value="alpha/beta hydrolase"/>
    <property type="match status" value="2"/>
</dbReference>
<reference evidence="3 4" key="1">
    <citation type="submission" date="2019-11" db="EMBL/GenBank/DDBJ databases">
        <title>Draft genome of Amycolatopsis RM579.</title>
        <authorList>
            <person name="Duangmal K."/>
            <person name="Mingma R."/>
        </authorList>
    </citation>
    <scope>NUCLEOTIDE SEQUENCE [LARGE SCALE GENOMIC DNA]</scope>
    <source>
        <strain evidence="3 4">RM579</strain>
    </source>
</reference>
<dbReference type="AlphaFoldDB" id="A0A6N7YY36"/>